<dbReference type="RefSeq" id="WP_312989146.1">
    <property type="nucleotide sequence ID" value="NZ_BAAAUI010000063.1"/>
</dbReference>
<accession>A0A7W7CID1</accession>
<evidence type="ECO:0000313" key="7">
    <source>
        <dbReference type="EMBL" id="MBB4681778.1"/>
    </source>
</evidence>
<dbReference type="GO" id="GO:0003700">
    <property type="term" value="F:DNA-binding transcription factor activity"/>
    <property type="evidence" value="ECO:0007669"/>
    <property type="project" value="TreeGrafter"/>
</dbReference>
<protein>
    <submittedName>
        <fullName evidence="7">AcrR family transcriptional regulator</fullName>
    </submittedName>
</protein>
<organism evidence="7 8">
    <name type="scientific">Crossiella cryophila</name>
    <dbReference type="NCBI Taxonomy" id="43355"/>
    <lineage>
        <taxon>Bacteria</taxon>
        <taxon>Bacillati</taxon>
        <taxon>Actinomycetota</taxon>
        <taxon>Actinomycetes</taxon>
        <taxon>Pseudonocardiales</taxon>
        <taxon>Pseudonocardiaceae</taxon>
        <taxon>Crossiella</taxon>
    </lineage>
</organism>
<sequence length="205" mass="22680">MSEAPDRRQALLEATCRMISRTGVRGLRVEEVAQQAGASTALIYYYFKSRSGLLAATMRFVDERAEEYTHSSRGTGFDRLLDNLQREFQDKRRVRENSAVWGELRAAAVFDKGLRTIVGNANLRWSNAVTELIGQGQEDGSIRAKVDPVATAVRFTALVEGLSSRWLAKLISTEEAHSAVLAAVSAECRPRRQQAVQPEPTAPTV</sequence>
<dbReference type="GO" id="GO:0000976">
    <property type="term" value="F:transcription cis-regulatory region binding"/>
    <property type="evidence" value="ECO:0007669"/>
    <property type="project" value="TreeGrafter"/>
</dbReference>
<evidence type="ECO:0000256" key="3">
    <source>
        <dbReference type="ARBA" id="ARBA00023125"/>
    </source>
</evidence>
<keyword evidence="8" id="KW-1185">Reference proteome</keyword>
<name>A0A7W7CID1_9PSEU</name>
<feature type="domain" description="HTH tetR-type" evidence="6">
    <location>
        <begin position="5"/>
        <end position="65"/>
    </location>
</feature>
<dbReference type="PANTHER" id="PTHR30055">
    <property type="entry name" value="HTH-TYPE TRANSCRIPTIONAL REGULATOR RUTR"/>
    <property type="match status" value="1"/>
</dbReference>
<dbReference type="SUPFAM" id="SSF46689">
    <property type="entry name" value="Homeodomain-like"/>
    <property type="match status" value="1"/>
</dbReference>
<gene>
    <name evidence="7" type="ORF">HNR67_007896</name>
</gene>
<evidence type="ECO:0000256" key="2">
    <source>
        <dbReference type="ARBA" id="ARBA00023015"/>
    </source>
</evidence>
<evidence type="ECO:0000256" key="5">
    <source>
        <dbReference type="PROSITE-ProRule" id="PRU00335"/>
    </source>
</evidence>
<feature type="DNA-binding region" description="H-T-H motif" evidence="5">
    <location>
        <begin position="28"/>
        <end position="47"/>
    </location>
</feature>
<dbReference type="AlphaFoldDB" id="A0A7W7CID1"/>
<dbReference type="Pfam" id="PF13977">
    <property type="entry name" value="TetR_C_6"/>
    <property type="match status" value="1"/>
</dbReference>
<comment type="caution">
    <text evidence="7">The sequence shown here is derived from an EMBL/GenBank/DDBJ whole genome shotgun (WGS) entry which is preliminary data.</text>
</comment>
<keyword evidence="2" id="KW-0805">Transcription regulation</keyword>
<dbReference type="InterPro" id="IPR001647">
    <property type="entry name" value="HTH_TetR"/>
</dbReference>
<evidence type="ECO:0000256" key="1">
    <source>
        <dbReference type="ARBA" id="ARBA00022491"/>
    </source>
</evidence>
<evidence type="ECO:0000313" key="8">
    <source>
        <dbReference type="Proteomes" id="UP000533598"/>
    </source>
</evidence>
<dbReference type="InterPro" id="IPR050109">
    <property type="entry name" value="HTH-type_TetR-like_transc_reg"/>
</dbReference>
<dbReference type="InterPro" id="IPR009057">
    <property type="entry name" value="Homeodomain-like_sf"/>
</dbReference>
<proteinExistence type="predicted"/>
<dbReference type="InterPro" id="IPR039538">
    <property type="entry name" value="BetI_C"/>
</dbReference>
<dbReference type="EMBL" id="JACHMH010000001">
    <property type="protein sequence ID" value="MBB4681778.1"/>
    <property type="molecule type" value="Genomic_DNA"/>
</dbReference>
<evidence type="ECO:0000259" key="6">
    <source>
        <dbReference type="PROSITE" id="PS50977"/>
    </source>
</evidence>
<dbReference type="PANTHER" id="PTHR30055:SF234">
    <property type="entry name" value="HTH-TYPE TRANSCRIPTIONAL REGULATOR BETI"/>
    <property type="match status" value="1"/>
</dbReference>
<dbReference type="Pfam" id="PF00440">
    <property type="entry name" value="TetR_N"/>
    <property type="match status" value="1"/>
</dbReference>
<dbReference type="SUPFAM" id="SSF48498">
    <property type="entry name" value="Tetracyclin repressor-like, C-terminal domain"/>
    <property type="match status" value="1"/>
</dbReference>
<dbReference type="PRINTS" id="PR00455">
    <property type="entry name" value="HTHTETR"/>
</dbReference>
<dbReference type="Gene3D" id="1.10.357.10">
    <property type="entry name" value="Tetracycline Repressor, domain 2"/>
    <property type="match status" value="1"/>
</dbReference>
<dbReference type="InterPro" id="IPR036271">
    <property type="entry name" value="Tet_transcr_reg_TetR-rel_C_sf"/>
</dbReference>
<dbReference type="PROSITE" id="PS50977">
    <property type="entry name" value="HTH_TETR_2"/>
    <property type="match status" value="1"/>
</dbReference>
<reference evidence="7 8" key="1">
    <citation type="submission" date="2020-08" db="EMBL/GenBank/DDBJ databases">
        <title>Sequencing the genomes of 1000 actinobacteria strains.</title>
        <authorList>
            <person name="Klenk H.-P."/>
        </authorList>
    </citation>
    <scope>NUCLEOTIDE SEQUENCE [LARGE SCALE GENOMIC DNA]</scope>
    <source>
        <strain evidence="7 8">DSM 44230</strain>
    </source>
</reference>
<keyword evidence="3 5" id="KW-0238">DNA-binding</keyword>
<keyword evidence="1" id="KW-0678">Repressor</keyword>
<dbReference type="Proteomes" id="UP000533598">
    <property type="component" value="Unassembled WGS sequence"/>
</dbReference>
<evidence type="ECO:0000256" key="4">
    <source>
        <dbReference type="ARBA" id="ARBA00023163"/>
    </source>
</evidence>
<keyword evidence="4" id="KW-0804">Transcription</keyword>